<sequence>MWKTAAERIAFSEAVDFLLQGQVELVGPERIDDYVRQGLLRREGDQVTLTADGEREYRAARNERFSDG</sequence>
<dbReference type="EMBL" id="CP110257">
    <property type="protein sequence ID" value="UZD56252.1"/>
    <property type="molecule type" value="Genomic_DNA"/>
</dbReference>
<dbReference type="RefSeq" id="WP_264894167.1">
    <property type="nucleotide sequence ID" value="NZ_CP110257.1"/>
</dbReference>
<keyword evidence="2" id="KW-1185">Reference proteome</keyword>
<reference evidence="1" key="1">
    <citation type="submission" date="2022-10" db="EMBL/GenBank/DDBJ databases">
        <title>Complete genome sequence of Schlegelella aquatica LMG 23380.</title>
        <authorList>
            <person name="Musilova J."/>
            <person name="Kourilova X."/>
            <person name="Bezdicek M."/>
            <person name="Hermankova K."/>
            <person name="Obruca S."/>
            <person name="Sedlar K."/>
        </authorList>
    </citation>
    <scope>NUCLEOTIDE SEQUENCE</scope>
    <source>
        <strain evidence="1">LMG 23380</strain>
    </source>
</reference>
<protein>
    <submittedName>
        <fullName evidence="1">Uncharacterized protein</fullName>
    </submittedName>
</protein>
<dbReference type="Proteomes" id="UP001163266">
    <property type="component" value="Chromosome"/>
</dbReference>
<organism evidence="1 2">
    <name type="scientific">Caldimonas aquatica</name>
    <dbReference type="NCBI Taxonomy" id="376175"/>
    <lineage>
        <taxon>Bacteria</taxon>
        <taxon>Pseudomonadati</taxon>
        <taxon>Pseudomonadota</taxon>
        <taxon>Betaproteobacteria</taxon>
        <taxon>Burkholderiales</taxon>
        <taxon>Sphaerotilaceae</taxon>
        <taxon>Caldimonas</taxon>
    </lineage>
</organism>
<accession>A0ABY6MW72</accession>
<evidence type="ECO:0000313" key="2">
    <source>
        <dbReference type="Proteomes" id="UP001163266"/>
    </source>
</evidence>
<gene>
    <name evidence="1" type="ORF">OMP39_06690</name>
</gene>
<name>A0ABY6MW72_9BURK</name>
<evidence type="ECO:0000313" key="1">
    <source>
        <dbReference type="EMBL" id="UZD56252.1"/>
    </source>
</evidence>
<proteinExistence type="predicted"/>